<gene>
    <name evidence="1" type="ORF">EOK75_19435</name>
</gene>
<dbReference type="EMBL" id="CP039965">
    <property type="protein sequence ID" value="QCO57836.1"/>
    <property type="molecule type" value="Genomic_DNA"/>
</dbReference>
<keyword evidence="1" id="KW-0614">Plasmid</keyword>
<dbReference type="AlphaFoldDB" id="A0A4P8EL98"/>
<evidence type="ECO:0000313" key="1">
    <source>
        <dbReference type="EMBL" id="QCO57836.1"/>
    </source>
</evidence>
<dbReference type="Proteomes" id="UP000298631">
    <property type="component" value="Plasmid unnamed1"/>
</dbReference>
<reference evidence="1 2" key="1">
    <citation type="submission" date="2019-05" db="EMBL/GenBank/DDBJ databases">
        <title>Pseudorhodobacter turbinis sp. nov., isolated from the gut of the Korean turban shell.</title>
        <authorList>
            <person name="Jeong Y.-S."/>
            <person name="Kang W.-R."/>
            <person name="Bae J.-W."/>
        </authorList>
    </citation>
    <scope>NUCLEOTIDE SEQUENCE [LARGE SCALE GENOMIC DNA]</scope>
    <source>
        <strain evidence="1 2">S12M18</strain>
        <plasmid evidence="1 2">unnamed1</plasmid>
    </source>
</reference>
<keyword evidence="2" id="KW-1185">Reference proteome</keyword>
<organism evidence="1 2">
    <name type="scientific">Pseudorhodobacter turbinis</name>
    <dbReference type="NCBI Taxonomy" id="2500533"/>
    <lineage>
        <taxon>Bacteria</taxon>
        <taxon>Pseudomonadati</taxon>
        <taxon>Pseudomonadota</taxon>
        <taxon>Alphaproteobacteria</taxon>
        <taxon>Rhodobacterales</taxon>
        <taxon>Paracoccaceae</taxon>
        <taxon>Pseudorhodobacter</taxon>
    </lineage>
</organism>
<name>A0A4P8EL98_9RHOB</name>
<sequence>MIEFRTLPNDHLDLAQSPLLCAALLTLQCTQVHRFDMLEVSVLDSANEFLEIVLRQRIYESGNLRTVYKRPSNKVGGGTSCTRSGLLKKRSSRMVWQSIS</sequence>
<geneLocation type="plasmid" evidence="1 2">
    <name>unnamed1</name>
</geneLocation>
<protein>
    <submittedName>
        <fullName evidence="1">Uncharacterized protein</fullName>
    </submittedName>
</protein>
<accession>A0A4P8EL98</accession>
<evidence type="ECO:0000313" key="2">
    <source>
        <dbReference type="Proteomes" id="UP000298631"/>
    </source>
</evidence>
<proteinExistence type="predicted"/>
<dbReference type="KEGG" id="pseb:EOK75_19435"/>